<evidence type="ECO:0000256" key="1">
    <source>
        <dbReference type="SAM" id="SignalP"/>
    </source>
</evidence>
<proteinExistence type="predicted"/>
<organism evidence="2 3">
    <name type="scientific">Pararhizobium antarcticum</name>
    <dbReference type="NCBI Taxonomy" id="1798805"/>
    <lineage>
        <taxon>Bacteria</taxon>
        <taxon>Pseudomonadati</taxon>
        <taxon>Pseudomonadota</taxon>
        <taxon>Alphaproteobacteria</taxon>
        <taxon>Hyphomicrobiales</taxon>
        <taxon>Rhizobiaceae</taxon>
        <taxon>Rhizobium/Agrobacterium group</taxon>
        <taxon>Pararhizobium</taxon>
    </lineage>
</organism>
<dbReference type="Proteomes" id="UP000182661">
    <property type="component" value="Unassembled WGS sequence"/>
</dbReference>
<dbReference type="RefSeq" id="WP_071834873.1">
    <property type="nucleotide sequence ID" value="NZ_LSRP01000117.1"/>
</dbReference>
<feature type="chain" id="PRO_5024842080" description="Bacterial OB-fold domain-containing protein" evidence="1">
    <location>
        <begin position="25"/>
        <end position="127"/>
    </location>
</feature>
<sequence length="127" mass="13643">MTIARSSLFAAFGLSMLAVTTASAHHGWSWAQGEQTELTGTIKSLSFAPPHPSLEITAADGTDWQIDLGNPRGTERSGFAPGSANVGDDIIILGNRSLDENEKLMKAVRITVKGKAFDIYPERIKTN</sequence>
<evidence type="ECO:0008006" key="4">
    <source>
        <dbReference type="Google" id="ProtNLM"/>
    </source>
</evidence>
<protein>
    <recommendedName>
        <fullName evidence="4">Bacterial OB-fold domain-containing protein</fullName>
    </recommendedName>
</protein>
<name>A0A657LNR8_9HYPH</name>
<dbReference type="EMBL" id="LSRP01000117">
    <property type="protein sequence ID" value="OJF92437.1"/>
    <property type="molecule type" value="Genomic_DNA"/>
</dbReference>
<dbReference type="OrthoDB" id="512581at2"/>
<comment type="caution">
    <text evidence="2">The sequence shown here is derived from an EMBL/GenBank/DDBJ whole genome shotgun (WGS) entry which is preliminary data.</text>
</comment>
<accession>A0A657LNR8</accession>
<dbReference type="Pfam" id="PF19649">
    <property type="entry name" value="DUF6152"/>
    <property type="match status" value="1"/>
</dbReference>
<keyword evidence="1" id="KW-0732">Signal</keyword>
<keyword evidence="3" id="KW-1185">Reference proteome</keyword>
<dbReference type="InterPro" id="IPR046150">
    <property type="entry name" value="DUF6152"/>
</dbReference>
<feature type="signal peptide" evidence="1">
    <location>
        <begin position="1"/>
        <end position="24"/>
    </location>
</feature>
<reference evidence="2 3" key="1">
    <citation type="submission" date="2016-02" db="EMBL/GenBank/DDBJ databases">
        <title>Genome sequencing of a beta-galactosidase producing bacteria Rhizobium sp. 59.</title>
        <authorList>
            <person name="Wang D."/>
            <person name="Kot W."/>
            <person name="Qin Y."/>
            <person name="Hansen L."/>
            <person name="Naqvi K."/>
            <person name="Rensing C."/>
        </authorList>
    </citation>
    <scope>NUCLEOTIDE SEQUENCE [LARGE SCALE GENOMIC DNA]</scope>
    <source>
        <strain evidence="2 3">59</strain>
    </source>
</reference>
<gene>
    <name evidence="2" type="ORF">AX760_22745</name>
</gene>
<evidence type="ECO:0000313" key="2">
    <source>
        <dbReference type="EMBL" id="OJF92437.1"/>
    </source>
</evidence>
<dbReference type="AlphaFoldDB" id="A0A657LNR8"/>
<evidence type="ECO:0000313" key="3">
    <source>
        <dbReference type="Proteomes" id="UP000182661"/>
    </source>
</evidence>